<keyword evidence="3" id="KW-0576">Peroxisome</keyword>
<comment type="caution">
    <text evidence="7">The sequence shown here is derived from an EMBL/GenBank/DDBJ whole genome shotgun (WGS) entry which is preliminary data.</text>
</comment>
<evidence type="ECO:0000256" key="2">
    <source>
        <dbReference type="ARBA" id="ARBA00023136"/>
    </source>
</evidence>
<evidence type="ECO:0000256" key="3">
    <source>
        <dbReference type="ARBA" id="ARBA00023140"/>
    </source>
</evidence>
<dbReference type="GO" id="GO:0016559">
    <property type="term" value="P:peroxisome fission"/>
    <property type="evidence" value="ECO:0007669"/>
    <property type="project" value="InterPro"/>
</dbReference>
<reference evidence="7" key="1">
    <citation type="journal article" date="2023" name="Mol. Phylogenet. Evol.">
        <title>Genome-scale phylogeny and comparative genomics of the fungal order Sordariales.</title>
        <authorList>
            <person name="Hensen N."/>
            <person name="Bonometti L."/>
            <person name="Westerberg I."/>
            <person name="Brannstrom I.O."/>
            <person name="Guillou S."/>
            <person name="Cros-Aarteil S."/>
            <person name="Calhoun S."/>
            <person name="Haridas S."/>
            <person name="Kuo A."/>
            <person name="Mondo S."/>
            <person name="Pangilinan J."/>
            <person name="Riley R."/>
            <person name="LaButti K."/>
            <person name="Andreopoulos B."/>
            <person name="Lipzen A."/>
            <person name="Chen C."/>
            <person name="Yan M."/>
            <person name="Daum C."/>
            <person name="Ng V."/>
            <person name="Clum A."/>
            <person name="Steindorff A."/>
            <person name="Ohm R.A."/>
            <person name="Martin F."/>
            <person name="Silar P."/>
            <person name="Natvig D.O."/>
            <person name="Lalanne C."/>
            <person name="Gautier V."/>
            <person name="Ament-Velasquez S.L."/>
            <person name="Kruys A."/>
            <person name="Hutchinson M.I."/>
            <person name="Powell A.J."/>
            <person name="Barry K."/>
            <person name="Miller A.N."/>
            <person name="Grigoriev I.V."/>
            <person name="Debuchy R."/>
            <person name="Gladieux P."/>
            <person name="Hiltunen Thoren M."/>
            <person name="Johannesson H."/>
        </authorList>
    </citation>
    <scope>NUCLEOTIDE SEQUENCE</scope>
    <source>
        <strain evidence="7">CBS 359.72</strain>
    </source>
</reference>
<organism evidence="7 8">
    <name type="scientific">Corynascus novoguineensis</name>
    <dbReference type="NCBI Taxonomy" id="1126955"/>
    <lineage>
        <taxon>Eukaryota</taxon>
        <taxon>Fungi</taxon>
        <taxon>Dikarya</taxon>
        <taxon>Ascomycota</taxon>
        <taxon>Pezizomycotina</taxon>
        <taxon>Sordariomycetes</taxon>
        <taxon>Sordariomycetidae</taxon>
        <taxon>Sordariales</taxon>
        <taxon>Chaetomiaceae</taxon>
        <taxon>Corynascus</taxon>
    </lineage>
</organism>
<feature type="region of interest" description="Disordered" evidence="5">
    <location>
        <begin position="113"/>
        <end position="142"/>
    </location>
</feature>
<comment type="subcellular location">
    <subcellularLocation>
        <location evidence="4">Peroxisome membrane</location>
    </subcellularLocation>
</comment>
<gene>
    <name evidence="7" type="ORF">C7999DRAFT_12764</name>
</gene>
<dbReference type="EMBL" id="MU857624">
    <property type="protein sequence ID" value="KAK4249391.1"/>
    <property type="molecule type" value="Genomic_DNA"/>
</dbReference>
<dbReference type="AlphaFoldDB" id="A0AAN7HGW3"/>
<reference evidence="7" key="2">
    <citation type="submission" date="2023-05" db="EMBL/GenBank/DDBJ databases">
        <authorList>
            <consortium name="Lawrence Berkeley National Laboratory"/>
            <person name="Steindorff A."/>
            <person name="Hensen N."/>
            <person name="Bonometti L."/>
            <person name="Westerberg I."/>
            <person name="Brannstrom I.O."/>
            <person name="Guillou S."/>
            <person name="Cros-Aarteil S."/>
            <person name="Calhoun S."/>
            <person name="Haridas S."/>
            <person name="Kuo A."/>
            <person name="Mondo S."/>
            <person name="Pangilinan J."/>
            <person name="Riley R."/>
            <person name="Labutti K."/>
            <person name="Andreopoulos B."/>
            <person name="Lipzen A."/>
            <person name="Chen C."/>
            <person name="Yanf M."/>
            <person name="Daum C."/>
            <person name="Ng V."/>
            <person name="Clum A."/>
            <person name="Ohm R."/>
            <person name="Martin F."/>
            <person name="Silar P."/>
            <person name="Natvig D."/>
            <person name="Lalanne C."/>
            <person name="Gautier V."/>
            <person name="Ament-Velasquez S.L."/>
            <person name="Kruys A."/>
            <person name="Hutchinson M.I."/>
            <person name="Powell A.J."/>
            <person name="Barry K."/>
            <person name="Miller A.N."/>
            <person name="Grigoriev I.V."/>
            <person name="Debuchy R."/>
            <person name="Gladieux P."/>
            <person name="Thoren M.H."/>
            <person name="Johannesson H."/>
        </authorList>
    </citation>
    <scope>NUCLEOTIDE SEQUENCE</scope>
    <source>
        <strain evidence="7">CBS 359.72</strain>
    </source>
</reference>
<keyword evidence="6" id="KW-1133">Transmembrane helix</keyword>
<dbReference type="Proteomes" id="UP001303647">
    <property type="component" value="Unassembled WGS sequence"/>
</dbReference>
<evidence type="ECO:0000256" key="6">
    <source>
        <dbReference type="SAM" id="Phobius"/>
    </source>
</evidence>
<dbReference type="InterPro" id="IPR008733">
    <property type="entry name" value="PEX11"/>
</dbReference>
<evidence type="ECO:0000256" key="1">
    <source>
        <dbReference type="ARBA" id="ARBA00022593"/>
    </source>
</evidence>
<dbReference type="PANTHER" id="PTHR12652">
    <property type="entry name" value="PEROXISOMAL BIOGENESIS FACTOR 11"/>
    <property type="match status" value="1"/>
</dbReference>
<accession>A0AAN7HGW3</accession>
<keyword evidence="2 6" id="KW-0472">Membrane</keyword>
<keyword evidence="8" id="KW-1185">Reference proteome</keyword>
<keyword evidence="6" id="KW-0812">Transmembrane</keyword>
<proteinExistence type="predicted"/>
<sequence length="318" mass="34723">MPDAVGVFEHFVRVGTDAYGIERLLRLLQAATTILLHFPSVFHLFLLFVPFPTFPFLNVTTTGHIISSHSSTTTTTLTVLRKRLATLRQPLRFFRFLDSFAAAWSVLSSLQQQPQLPTPQPQHTGSGKHGIRQTGNAATEAAGGGSRVAVVEKWLDFGNKSFTGMYLLLESAVFVEVVLDVPGLRVWPSPEAVAALVVDGQRFWFAGLVCGIIGAMVRLARSGSGCRVEVKGGEKRDEKEDDREDTVKDRAARKKVVRRLIADVMDLAVPGSVVGWVPLAPGYVALLMLGSTILRGMEVWERCGRELATQKAAARAGK</sequence>
<keyword evidence="1" id="KW-0962">Peroxisome biogenesis</keyword>
<name>A0AAN7HGW3_9PEZI</name>
<feature type="transmembrane region" description="Helical" evidence="6">
    <location>
        <begin position="203"/>
        <end position="220"/>
    </location>
</feature>
<dbReference type="GO" id="GO:0005778">
    <property type="term" value="C:peroxisomal membrane"/>
    <property type="evidence" value="ECO:0007669"/>
    <property type="project" value="UniProtKB-SubCell"/>
</dbReference>
<evidence type="ECO:0000256" key="4">
    <source>
        <dbReference type="ARBA" id="ARBA00046271"/>
    </source>
</evidence>
<evidence type="ECO:0000256" key="5">
    <source>
        <dbReference type="SAM" id="MobiDB-lite"/>
    </source>
</evidence>
<dbReference type="Pfam" id="PF05648">
    <property type="entry name" value="PEX11"/>
    <property type="match status" value="1"/>
</dbReference>
<evidence type="ECO:0000313" key="8">
    <source>
        <dbReference type="Proteomes" id="UP001303647"/>
    </source>
</evidence>
<protein>
    <submittedName>
        <fullName evidence="7">Uncharacterized protein</fullName>
    </submittedName>
</protein>
<feature type="transmembrane region" description="Helical" evidence="6">
    <location>
        <begin position="27"/>
        <end position="49"/>
    </location>
</feature>
<evidence type="ECO:0000313" key="7">
    <source>
        <dbReference type="EMBL" id="KAK4249391.1"/>
    </source>
</evidence>
<dbReference type="PANTHER" id="PTHR12652:SF23">
    <property type="entry name" value="MICROBODY (PEROXISOME) PROLIFERATION PROTEIN PEROXIN 11B (EUROFUNG)"/>
    <property type="match status" value="1"/>
</dbReference>